<evidence type="ECO:0000256" key="12">
    <source>
        <dbReference type="ARBA" id="ARBA00023136"/>
    </source>
</evidence>
<dbReference type="InterPro" id="IPR001054">
    <property type="entry name" value="A/G_cyclase"/>
</dbReference>
<dbReference type="EC" id="4.6.1.1" evidence="4"/>
<evidence type="ECO:0000256" key="8">
    <source>
        <dbReference type="ARBA" id="ARBA00022840"/>
    </source>
</evidence>
<comment type="similarity">
    <text evidence="14">Belongs to the adenylyl cyclase class-4/guanylyl cyclase family.</text>
</comment>
<keyword evidence="13 14" id="KW-0456">Lyase</keyword>
<evidence type="ECO:0000256" key="7">
    <source>
        <dbReference type="ARBA" id="ARBA00022741"/>
    </source>
</evidence>
<dbReference type="SMART" id="SM00044">
    <property type="entry name" value="CYCc"/>
    <property type="match status" value="2"/>
</dbReference>
<evidence type="ECO:0000256" key="6">
    <source>
        <dbReference type="ARBA" id="ARBA00022723"/>
    </source>
</evidence>
<feature type="domain" description="Guanylate cyclase" evidence="17">
    <location>
        <begin position="721"/>
        <end position="880"/>
    </location>
</feature>
<evidence type="ECO:0000259" key="17">
    <source>
        <dbReference type="PROSITE" id="PS50125"/>
    </source>
</evidence>
<reference evidence="18 19" key="1">
    <citation type="journal article" date="2018" name="J. Allergy Clin. Immunol.">
        <title>High-quality assembly of Dermatophagoides pteronyssinus genome and transcriptome reveals a wide range of novel allergens.</title>
        <authorList>
            <person name="Liu X.Y."/>
            <person name="Yang K.Y."/>
            <person name="Wang M.Q."/>
            <person name="Kwok J.S."/>
            <person name="Zeng X."/>
            <person name="Yang Z."/>
            <person name="Xiao X.J."/>
            <person name="Lau C.P."/>
            <person name="Li Y."/>
            <person name="Huang Z.M."/>
            <person name="Ba J.G."/>
            <person name="Yim A.K."/>
            <person name="Ouyang C.Y."/>
            <person name="Ngai S.M."/>
            <person name="Chan T.F."/>
            <person name="Leung E.L."/>
            <person name="Liu L."/>
            <person name="Liu Z.G."/>
            <person name="Tsui S.K."/>
        </authorList>
    </citation>
    <scope>NUCLEOTIDE SEQUENCE [LARGE SCALE GENOMIC DNA]</scope>
    <source>
        <strain evidence="18">Derp</strain>
    </source>
</reference>
<evidence type="ECO:0000256" key="5">
    <source>
        <dbReference type="ARBA" id="ARBA00022692"/>
    </source>
</evidence>
<dbReference type="InterPro" id="IPR018297">
    <property type="entry name" value="A/G_cyclase_CS"/>
</dbReference>
<keyword evidence="9" id="KW-0460">Magnesium</keyword>
<proteinExistence type="inferred from homology"/>
<accession>A0ABQ8ITC5</accession>
<feature type="region of interest" description="Disordered" evidence="15">
    <location>
        <begin position="201"/>
        <end position="222"/>
    </location>
</feature>
<feature type="compositionally biased region" description="Basic residues" evidence="15">
    <location>
        <begin position="208"/>
        <end position="217"/>
    </location>
</feature>
<keyword evidence="5 16" id="KW-0812">Transmembrane</keyword>
<comment type="cofactor">
    <cofactor evidence="2">
        <name>Mg(2+)</name>
        <dbReference type="ChEBI" id="CHEBI:18420"/>
    </cofactor>
</comment>
<dbReference type="InterPro" id="IPR029787">
    <property type="entry name" value="Nucleotide_cyclase"/>
</dbReference>
<comment type="subcellular location">
    <subcellularLocation>
        <location evidence="3">Membrane</location>
        <topology evidence="3">Multi-pass membrane protein</topology>
    </subcellularLocation>
</comment>
<evidence type="ECO:0000256" key="16">
    <source>
        <dbReference type="SAM" id="Phobius"/>
    </source>
</evidence>
<dbReference type="CDD" id="cd07302">
    <property type="entry name" value="CHD"/>
    <property type="match status" value="2"/>
</dbReference>
<keyword evidence="12 16" id="KW-0472">Membrane</keyword>
<dbReference type="SUPFAM" id="SSF55073">
    <property type="entry name" value="Nucleotide cyclase"/>
    <property type="match status" value="2"/>
</dbReference>
<evidence type="ECO:0000256" key="15">
    <source>
        <dbReference type="SAM" id="MobiDB-lite"/>
    </source>
</evidence>
<keyword evidence="7" id="KW-0547">Nucleotide-binding</keyword>
<evidence type="ECO:0000256" key="1">
    <source>
        <dbReference type="ARBA" id="ARBA00001593"/>
    </source>
</evidence>
<evidence type="ECO:0000256" key="4">
    <source>
        <dbReference type="ARBA" id="ARBA00012201"/>
    </source>
</evidence>
<feature type="transmembrane region" description="Helical" evidence="16">
    <location>
        <begin position="450"/>
        <end position="468"/>
    </location>
</feature>
<keyword evidence="10 16" id="KW-1133">Transmembrane helix</keyword>
<dbReference type="PANTHER" id="PTHR45627:SF12">
    <property type="entry name" value="ADENYLATE CYCLASE TYPE 2"/>
    <property type="match status" value="1"/>
</dbReference>
<feature type="transmembrane region" description="Helical" evidence="16">
    <location>
        <begin position="576"/>
        <end position="599"/>
    </location>
</feature>
<comment type="caution">
    <text evidence="18">The sequence shown here is derived from an EMBL/GenBank/DDBJ whole genome shotgun (WGS) entry which is preliminary data.</text>
</comment>
<evidence type="ECO:0000256" key="9">
    <source>
        <dbReference type="ARBA" id="ARBA00022842"/>
    </source>
</evidence>
<reference evidence="18 19" key="2">
    <citation type="journal article" date="2022" name="Mol. Biol. Evol.">
        <title>Comparative Genomics Reveals Insights into the Divergent Evolution of Astigmatic Mites and Household Pest Adaptations.</title>
        <authorList>
            <person name="Xiong Q."/>
            <person name="Wan A.T."/>
            <person name="Liu X."/>
            <person name="Fung C.S."/>
            <person name="Xiao X."/>
            <person name="Malainual N."/>
            <person name="Hou J."/>
            <person name="Wang L."/>
            <person name="Wang M."/>
            <person name="Yang K.Y."/>
            <person name="Cui Y."/>
            <person name="Leung E.L."/>
            <person name="Nong W."/>
            <person name="Shin S.K."/>
            <person name="Au S.W."/>
            <person name="Jeong K.Y."/>
            <person name="Chew F.T."/>
            <person name="Hui J.H."/>
            <person name="Leung T.F."/>
            <person name="Tungtrongchitr A."/>
            <person name="Zhong N."/>
            <person name="Liu Z."/>
            <person name="Tsui S.K."/>
        </authorList>
    </citation>
    <scope>NUCLEOTIDE SEQUENCE [LARGE SCALE GENOMIC DNA]</scope>
    <source>
        <strain evidence="18">Derp</strain>
    </source>
</reference>
<evidence type="ECO:0000256" key="13">
    <source>
        <dbReference type="ARBA" id="ARBA00023239"/>
    </source>
</evidence>
<feature type="transmembrane region" description="Helical" evidence="16">
    <location>
        <begin position="496"/>
        <end position="514"/>
    </location>
</feature>
<keyword evidence="11" id="KW-0115">cAMP biosynthesis</keyword>
<comment type="catalytic activity">
    <reaction evidence="1">
        <text>ATP = 3',5'-cyclic AMP + diphosphate</text>
        <dbReference type="Rhea" id="RHEA:15389"/>
        <dbReference type="ChEBI" id="CHEBI:30616"/>
        <dbReference type="ChEBI" id="CHEBI:33019"/>
        <dbReference type="ChEBI" id="CHEBI:58165"/>
        <dbReference type="EC" id="4.6.1.1"/>
    </reaction>
</comment>
<dbReference type="PROSITE" id="PS50125">
    <property type="entry name" value="GUANYLATE_CYCLASE_2"/>
    <property type="match status" value="2"/>
</dbReference>
<keyword evidence="6" id="KW-0479">Metal-binding</keyword>
<protein>
    <recommendedName>
        <fullName evidence="4">adenylate cyclase</fullName>
        <ecNumber evidence="4">4.6.1.1</ecNumber>
    </recommendedName>
</protein>
<sequence length="934" mass="108956">MFLAEYGTFFWYFISTSSSSSTSKSTSTSTLNKLSTINLSKTFTNQNDHNDNDDQMNTMNTIRLLSSWKTTRPIFFLIFCNEILLPFPKRLYSITSGLVAFYVTYLLEIVNRRAFLDHRKCVESKYKLTFERDEQERLLASCLPKHLMKKVRNDIRSRFTGNWSSSISSNRSMINNNNTVINVDGNNNNDNDEHRNQIHSTKSNIDHPHHHHHHHKSGSNGSIGRPFSEMYIDKYSNVTILYADIVNSMALTQTLQSPKALVEALNNLFCRFDCRAENHDCLRIKLLGDCYYCISGIPDDEDKRHAANCLRMGLDMLDIIKEYRHETGINVDMRIGIHTGMILSGLLGLKKWQFDIWSIDTMKASQMEQEGRPGFVHITMASLQQIPADILNNLLIIENHNWSRQDSSRRRPMSEVINSLRNYGEMIRCSNDSLSQTIDKIFFFTERGNWFCYMAIIVAIVSLIYTLTKHNHHHNHHNHNNQQRQKRQNQMICIEFRMLIWLLISTLLITSTIMDMSHCSMAQMQEIKIHQHNDNRTINTIGKECLYKWSRYYTYSSILAMSSISLFIRVNLWFKFALSTVALSTISLIIHLHPCSIFLRIDRFYQLPRNEHYDQQQQQTLFEKNQQQFFGDLLTPTMSHLHYLFIVYLMFHVLDRQIEYISRLDFLWAHKLKRERREARLMREVNQLLLKNILPIHVAQKFLTNPEQANSLYYEPYDSCAVMFAAIPNFFRFYTETKDNDDGLQYLYILNDIICEFDKLLILPQFKRRIEKIKTIGSTYMAAAGLQPGRASIDSSITTKQEVTNLVIMIRFALSMMRVLNRLNSIPRDEQTVNQCLTADQHFQLRIGISMGPVIAGVVGAIKPQYDIWGDTVNVASRMDTYGVVNKIQIPDYVAKVLIDHQLFRPYSRGIQEVKGKGKLETFLIDYNEHDCME</sequence>
<evidence type="ECO:0000256" key="14">
    <source>
        <dbReference type="RuleBase" id="RU000405"/>
    </source>
</evidence>
<evidence type="ECO:0000256" key="2">
    <source>
        <dbReference type="ARBA" id="ARBA00001946"/>
    </source>
</evidence>
<evidence type="ECO:0000313" key="18">
    <source>
        <dbReference type="EMBL" id="KAH9413544.1"/>
    </source>
</evidence>
<dbReference type="PANTHER" id="PTHR45627">
    <property type="entry name" value="ADENYLATE CYCLASE TYPE 1"/>
    <property type="match status" value="1"/>
</dbReference>
<feature type="transmembrane region" description="Helical" evidence="16">
    <location>
        <begin position="633"/>
        <end position="654"/>
    </location>
</feature>
<dbReference type="Pfam" id="PF00211">
    <property type="entry name" value="Guanylate_cyc"/>
    <property type="match status" value="2"/>
</dbReference>
<dbReference type="Gene3D" id="3.30.70.1230">
    <property type="entry name" value="Nucleotide cyclase"/>
    <property type="match status" value="2"/>
</dbReference>
<feature type="domain" description="Guanylate cyclase" evidence="17">
    <location>
        <begin position="239"/>
        <end position="368"/>
    </location>
</feature>
<dbReference type="Proteomes" id="UP000887458">
    <property type="component" value="Unassembled WGS sequence"/>
</dbReference>
<evidence type="ECO:0000256" key="3">
    <source>
        <dbReference type="ARBA" id="ARBA00004141"/>
    </source>
</evidence>
<keyword evidence="8" id="KW-0067">ATP-binding</keyword>
<dbReference type="PROSITE" id="PS00452">
    <property type="entry name" value="GUANYLATE_CYCLASE_1"/>
    <property type="match status" value="1"/>
</dbReference>
<gene>
    <name evidence="18" type="ORF">DERP_008022</name>
</gene>
<organism evidence="18 19">
    <name type="scientific">Dermatophagoides pteronyssinus</name>
    <name type="common">European house dust mite</name>
    <dbReference type="NCBI Taxonomy" id="6956"/>
    <lineage>
        <taxon>Eukaryota</taxon>
        <taxon>Metazoa</taxon>
        <taxon>Ecdysozoa</taxon>
        <taxon>Arthropoda</taxon>
        <taxon>Chelicerata</taxon>
        <taxon>Arachnida</taxon>
        <taxon>Acari</taxon>
        <taxon>Acariformes</taxon>
        <taxon>Sarcoptiformes</taxon>
        <taxon>Astigmata</taxon>
        <taxon>Psoroptidia</taxon>
        <taxon>Analgoidea</taxon>
        <taxon>Pyroglyphidae</taxon>
        <taxon>Dermatophagoidinae</taxon>
        <taxon>Dermatophagoides</taxon>
    </lineage>
</organism>
<evidence type="ECO:0000313" key="19">
    <source>
        <dbReference type="Proteomes" id="UP000887458"/>
    </source>
</evidence>
<evidence type="ECO:0000256" key="10">
    <source>
        <dbReference type="ARBA" id="ARBA00022989"/>
    </source>
</evidence>
<dbReference type="EMBL" id="NJHN03000121">
    <property type="protein sequence ID" value="KAH9413544.1"/>
    <property type="molecule type" value="Genomic_DNA"/>
</dbReference>
<evidence type="ECO:0000256" key="11">
    <source>
        <dbReference type="ARBA" id="ARBA00022998"/>
    </source>
</evidence>
<keyword evidence="19" id="KW-1185">Reference proteome</keyword>
<name>A0ABQ8ITC5_DERPT</name>